<keyword evidence="11" id="KW-1185">Reference proteome</keyword>
<dbReference type="InterPro" id="IPR003961">
    <property type="entry name" value="FN3_dom"/>
</dbReference>
<evidence type="ECO:0000256" key="2">
    <source>
        <dbReference type="ARBA" id="ARBA00022737"/>
    </source>
</evidence>
<dbReference type="InterPro" id="IPR003598">
    <property type="entry name" value="Ig_sub2"/>
</dbReference>
<name>A0A0N5CWV3_THECL</name>
<keyword evidence="2" id="KW-0677">Repeat</keyword>
<dbReference type="InterPro" id="IPR036179">
    <property type="entry name" value="Ig-like_dom_sf"/>
</dbReference>
<dbReference type="SUPFAM" id="SSF49265">
    <property type="entry name" value="Fibronectin type III"/>
    <property type="match status" value="1"/>
</dbReference>
<keyword evidence="5" id="KW-0325">Glycoprotein</keyword>
<keyword evidence="6" id="KW-0393">Immunoglobulin domain</keyword>
<dbReference type="SMART" id="SM00409">
    <property type="entry name" value="IG"/>
    <property type="match status" value="5"/>
</dbReference>
<dbReference type="AlphaFoldDB" id="A0A0N5CWV3"/>
<evidence type="ECO:0000256" key="1">
    <source>
        <dbReference type="ARBA" id="ARBA00004479"/>
    </source>
</evidence>
<dbReference type="InterPro" id="IPR036116">
    <property type="entry name" value="FN3_sf"/>
</dbReference>
<feature type="domain" description="Fibronectin type-III" evidence="9">
    <location>
        <begin position="504"/>
        <end position="607"/>
    </location>
</feature>
<evidence type="ECO:0000256" key="7">
    <source>
        <dbReference type="SAM" id="Phobius"/>
    </source>
</evidence>
<protein>
    <submittedName>
        <fullName evidence="12">Basigin</fullName>
    </submittedName>
</protein>
<dbReference type="Pfam" id="PF13927">
    <property type="entry name" value="Ig_3"/>
    <property type="match status" value="2"/>
</dbReference>
<dbReference type="SUPFAM" id="SSF48726">
    <property type="entry name" value="Immunoglobulin"/>
    <property type="match status" value="4"/>
</dbReference>
<organism evidence="12">
    <name type="scientific">Thelazia callipaeda</name>
    <name type="common">Oriental eyeworm</name>
    <name type="synonym">Parasitic nematode</name>
    <dbReference type="NCBI Taxonomy" id="103827"/>
    <lineage>
        <taxon>Eukaryota</taxon>
        <taxon>Metazoa</taxon>
        <taxon>Ecdysozoa</taxon>
        <taxon>Nematoda</taxon>
        <taxon>Chromadorea</taxon>
        <taxon>Rhabditida</taxon>
        <taxon>Spirurina</taxon>
        <taxon>Spiruromorpha</taxon>
        <taxon>Thelazioidea</taxon>
        <taxon>Thelaziidae</taxon>
        <taxon>Thelazia</taxon>
    </lineage>
</organism>
<dbReference type="OrthoDB" id="428111at2759"/>
<evidence type="ECO:0000313" key="12">
    <source>
        <dbReference type="WBParaSite" id="TCLT_0000483701-mRNA-1"/>
    </source>
</evidence>
<evidence type="ECO:0000313" key="10">
    <source>
        <dbReference type="EMBL" id="VDN01998.1"/>
    </source>
</evidence>
<dbReference type="InterPro" id="IPR051275">
    <property type="entry name" value="Cell_adhesion_signaling"/>
</dbReference>
<feature type="domain" description="Ig-like" evidence="8">
    <location>
        <begin position="286"/>
        <end position="402"/>
    </location>
</feature>
<keyword evidence="7" id="KW-1133">Transmembrane helix</keyword>
<evidence type="ECO:0000259" key="9">
    <source>
        <dbReference type="PROSITE" id="PS50853"/>
    </source>
</evidence>
<sequence length="801" mass="90226">MPTAQQLQHRKTNENIAVICSVVGLPKSQENDVDIKWYRENEPEAIVQLQRIAVSRVKQLSTRLLFIKPRVEDSGTYRCESKKYVLEAAEFLDIDLEQHPEDGSRAEIVCRVRGDPSLEIFWQFEGKNILEGILFVSFSGGSRNYEFRDEHQILVIPKYDSAHDDGQYACSAAQFYSFETVVINVTGYARPMITILDGSETNQGVEGRDFFIRCQATGKPEPHYQWIKYVDGDEQIITSSEKYVIDNGILTIRDLIPADRGTYSCIARNALDETRRDFNLTVFRKPKLKLLKNLTHTRGDTVDLVCEFSGDGNMKAQWLHLGEQWSTKRANGSISSHRSNSLADNGFDEKSLINSESDHVIVREGVGVVMLTLSKIDEDDAGQYQCVVENEAGMDQSSIFLSIIHAARVVDHGGTKRVVRGNMVEIHCGASAVPEPTWTWTGPNGVIYADGSKYILNSTALTSTLFVRDIEKKDFGKYTCSVDNGIGLPDHADLQIIEIEPPTVPDDLNCHEQNYPNFGICTIGNLMNSPPEKLPTNVTLYVMAEDKAFPDKWQTDSVNLTFEFAEDHRFKLYHLEPRTRYKIQAQTSNEAGVSGLSIPDIIETTDPWAEFIAPDAPNDVRYDCLGICKIFWSEPNDWGSPIIAYKLILKEIAHTEPRQYGSESYELDLGVDHLTANLPFLKPLTTYEIKLIAVNDIGNSNAYISSLTTSEYTVGGEHKGSSFDWLRLLFAIFLLLTMIIVIIDIICCVRHRRGLLATFASKFIGSPDDRNEKSKNALQNTKTETNRLLTEKQNEPKTVVR</sequence>
<dbReference type="PROSITE" id="PS50853">
    <property type="entry name" value="FN3"/>
    <property type="match status" value="2"/>
</dbReference>
<dbReference type="Pfam" id="PF07679">
    <property type="entry name" value="I-set"/>
    <property type="match status" value="2"/>
</dbReference>
<reference evidence="12" key="1">
    <citation type="submission" date="2017-02" db="UniProtKB">
        <authorList>
            <consortium name="WormBaseParasite"/>
        </authorList>
    </citation>
    <scope>IDENTIFICATION</scope>
</reference>
<comment type="subcellular location">
    <subcellularLocation>
        <location evidence="1">Membrane</location>
        <topology evidence="1">Single-pass type I membrane protein</topology>
    </subcellularLocation>
</comment>
<evidence type="ECO:0000256" key="3">
    <source>
        <dbReference type="ARBA" id="ARBA00023136"/>
    </source>
</evidence>
<gene>
    <name evidence="10" type="ORF">TCLT_LOCUS4826</name>
</gene>
<accession>A0A0N5CWV3</accession>
<evidence type="ECO:0000259" key="8">
    <source>
        <dbReference type="PROSITE" id="PS50835"/>
    </source>
</evidence>
<feature type="domain" description="Ig-like" evidence="8">
    <location>
        <begin position="69"/>
        <end position="186"/>
    </location>
</feature>
<keyword evidence="3 7" id="KW-0472">Membrane</keyword>
<evidence type="ECO:0000256" key="5">
    <source>
        <dbReference type="ARBA" id="ARBA00023180"/>
    </source>
</evidence>
<dbReference type="EMBL" id="UYYF01004306">
    <property type="protein sequence ID" value="VDN01998.1"/>
    <property type="molecule type" value="Genomic_DNA"/>
</dbReference>
<evidence type="ECO:0000256" key="6">
    <source>
        <dbReference type="ARBA" id="ARBA00023319"/>
    </source>
</evidence>
<dbReference type="PANTHER" id="PTHR11640:SF158">
    <property type="entry name" value="V-SET AND IMMUNOGLOBULIN DOMAIN-CONTAINING PROTEIN 10-LIKE 2"/>
    <property type="match status" value="1"/>
</dbReference>
<keyword evidence="4" id="KW-1015">Disulfide bond</keyword>
<feature type="domain" description="Ig-like" evidence="8">
    <location>
        <begin position="407"/>
        <end position="495"/>
    </location>
</feature>
<dbReference type="GO" id="GO:0050839">
    <property type="term" value="F:cell adhesion molecule binding"/>
    <property type="evidence" value="ECO:0007669"/>
    <property type="project" value="TreeGrafter"/>
</dbReference>
<proteinExistence type="predicted"/>
<dbReference type="InterPro" id="IPR007110">
    <property type="entry name" value="Ig-like_dom"/>
</dbReference>
<dbReference type="Proteomes" id="UP000276776">
    <property type="component" value="Unassembled WGS sequence"/>
</dbReference>
<dbReference type="Gene3D" id="2.60.40.10">
    <property type="entry name" value="Immunoglobulins"/>
    <property type="match status" value="6"/>
</dbReference>
<dbReference type="GO" id="GO:0098609">
    <property type="term" value="P:cell-cell adhesion"/>
    <property type="evidence" value="ECO:0007669"/>
    <property type="project" value="TreeGrafter"/>
</dbReference>
<dbReference type="GO" id="GO:0005911">
    <property type="term" value="C:cell-cell junction"/>
    <property type="evidence" value="ECO:0007669"/>
    <property type="project" value="TreeGrafter"/>
</dbReference>
<reference evidence="10 11" key="2">
    <citation type="submission" date="2018-11" db="EMBL/GenBank/DDBJ databases">
        <authorList>
            <consortium name="Pathogen Informatics"/>
        </authorList>
    </citation>
    <scope>NUCLEOTIDE SEQUENCE [LARGE SCALE GENOMIC DNA]</scope>
</reference>
<feature type="domain" description="Fibronectin type-III" evidence="9">
    <location>
        <begin position="613"/>
        <end position="713"/>
    </location>
</feature>
<dbReference type="SMART" id="SM00060">
    <property type="entry name" value="FN3"/>
    <property type="match status" value="2"/>
</dbReference>
<evidence type="ECO:0000313" key="11">
    <source>
        <dbReference type="Proteomes" id="UP000276776"/>
    </source>
</evidence>
<dbReference type="InterPro" id="IPR013098">
    <property type="entry name" value="Ig_I-set"/>
</dbReference>
<dbReference type="InterPro" id="IPR003599">
    <property type="entry name" value="Ig_sub"/>
</dbReference>
<dbReference type="SMART" id="SM00408">
    <property type="entry name" value="IGc2"/>
    <property type="match status" value="5"/>
</dbReference>
<dbReference type="InterPro" id="IPR013783">
    <property type="entry name" value="Ig-like_fold"/>
</dbReference>
<dbReference type="WBParaSite" id="TCLT_0000483701-mRNA-1">
    <property type="protein sequence ID" value="TCLT_0000483701-mRNA-1"/>
    <property type="gene ID" value="TCLT_0000483701"/>
</dbReference>
<dbReference type="OMA" id="HTIELKC"/>
<dbReference type="STRING" id="103827.A0A0N5CWV3"/>
<feature type="transmembrane region" description="Helical" evidence="7">
    <location>
        <begin position="725"/>
        <end position="749"/>
    </location>
</feature>
<dbReference type="GO" id="GO:0005886">
    <property type="term" value="C:plasma membrane"/>
    <property type="evidence" value="ECO:0007669"/>
    <property type="project" value="TreeGrafter"/>
</dbReference>
<feature type="domain" description="Ig-like" evidence="8">
    <location>
        <begin position="191"/>
        <end position="281"/>
    </location>
</feature>
<keyword evidence="7" id="KW-0812">Transmembrane</keyword>
<dbReference type="CDD" id="cd00063">
    <property type="entry name" value="FN3"/>
    <property type="match status" value="2"/>
</dbReference>
<evidence type="ECO:0000256" key="4">
    <source>
        <dbReference type="ARBA" id="ARBA00023157"/>
    </source>
</evidence>
<dbReference type="PROSITE" id="PS50835">
    <property type="entry name" value="IG_LIKE"/>
    <property type="match status" value="4"/>
</dbReference>
<dbReference type="PANTHER" id="PTHR11640">
    <property type="entry name" value="NEPHRIN"/>
    <property type="match status" value="1"/>
</dbReference>